<protein>
    <submittedName>
        <fullName evidence="2">Uncharacterized protein</fullName>
    </submittedName>
</protein>
<dbReference type="EMBL" id="CADCXW020000026">
    <property type="protein sequence ID" value="CAD1561583.1"/>
    <property type="molecule type" value="Genomic_DNA"/>
</dbReference>
<organism evidence="2">
    <name type="scientific">Bracon brevicornis</name>
    <dbReference type="NCBI Taxonomy" id="1563983"/>
    <lineage>
        <taxon>Eukaryota</taxon>
        <taxon>Metazoa</taxon>
        <taxon>Ecdysozoa</taxon>
        <taxon>Arthropoda</taxon>
        <taxon>Hexapoda</taxon>
        <taxon>Insecta</taxon>
        <taxon>Pterygota</taxon>
        <taxon>Neoptera</taxon>
        <taxon>Endopterygota</taxon>
        <taxon>Hymenoptera</taxon>
        <taxon>Apocrita</taxon>
        <taxon>Ichneumonoidea</taxon>
        <taxon>Braconidae</taxon>
        <taxon>Braconinae</taxon>
        <taxon>Bracon</taxon>
    </lineage>
</organism>
<reference evidence="2" key="1">
    <citation type="submission" date="2020-07" db="EMBL/GenBank/DDBJ databases">
        <authorList>
            <person name="Ferguson B K."/>
        </authorList>
    </citation>
    <scope>NUCLEOTIDE SEQUENCE</scope>
    <source>
        <strain evidence="2">L06</strain>
    </source>
</reference>
<evidence type="ECO:0000313" key="2">
    <source>
        <dbReference type="EMBL" id="CAD1561583.1"/>
    </source>
</evidence>
<feature type="compositionally biased region" description="Basic and acidic residues" evidence="1">
    <location>
        <begin position="118"/>
        <end position="128"/>
    </location>
</feature>
<sequence length="128" mass="14723">MGLKWFRARMTIERPPMTTETTGYYRTFSNFENAAWPDQSPVSKKPRTLPIPVAPPRVPENALRSPSPTEEEDKVKPEDTQFHLPRPSVDILRERNSDSPKAGMKKKKRPAPKPLQMPKRDGEREMAI</sequence>
<evidence type="ECO:0000256" key="1">
    <source>
        <dbReference type="SAM" id="MobiDB-lite"/>
    </source>
</evidence>
<gene>
    <name evidence="2" type="ORF">BBRV_LOCUS75092</name>
</gene>
<proteinExistence type="predicted"/>
<accession>A0A6V7KCS6</accession>
<name>A0A6V7KCS6_9HYME</name>
<dbReference type="AlphaFoldDB" id="A0A6V7KCS6"/>
<feature type="region of interest" description="Disordered" evidence="1">
    <location>
        <begin position="35"/>
        <end position="128"/>
    </location>
</feature>